<keyword evidence="4" id="KW-0653">Protein transport</keyword>
<keyword evidence="5" id="KW-0333">Golgi apparatus</keyword>
<gene>
    <name evidence="10" type="ORF">BP6252_13492</name>
</gene>
<dbReference type="GO" id="GO:0005829">
    <property type="term" value="C:cytosol"/>
    <property type="evidence" value="ECO:0007669"/>
    <property type="project" value="GOC"/>
</dbReference>
<dbReference type="STRING" id="1849047.A0A3D8Q8F3"/>
<feature type="region of interest" description="Disordered" evidence="7">
    <location>
        <begin position="1"/>
        <end position="82"/>
    </location>
</feature>
<organism evidence="10 11">
    <name type="scientific">Coleophoma cylindrospora</name>
    <dbReference type="NCBI Taxonomy" id="1849047"/>
    <lineage>
        <taxon>Eukaryota</taxon>
        <taxon>Fungi</taxon>
        <taxon>Dikarya</taxon>
        <taxon>Ascomycota</taxon>
        <taxon>Pezizomycotina</taxon>
        <taxon>Leotiomycetes</taxon>
        <taxon>Helotiales</taxon>
        <taxon>Dermateaceae</taxon>
        <taxon>Coleophoma</taxon>
    </lineage>
</organism>
<dbReference type="GO" id="GO:0006896">
    <property type="term" value="P:Golgi to vacuole transport"/>
    <property type="evidence" value="ECO:0007669"/>
    <property type="project" value="TreeGrafter"/>
</dbReference>
<dbReference type="InterPro" id="IPR007258">
    <property type="entry name" value="Vps52"/>
</dbReference>
<feature type="coiled-coil region" evidence="6">
    <location>
        <begin position="174"/>
        <end position="201"/>
    </location>
</feature>
<evidence type="ECO:0000256" key="5">
    <source>
        <dbReference type="ARBA" id="ARBA00023034"/>
    </source>
</evidence>
<dbReference type="EMBL" id="PDLM01000018">
    <property type="protein sequence ID" value="RDW58081.1"/>
    <property type="molecule type" value="Genomic_DNA"/>
</dbReference>
<dbReference type="GO" id="GO:0032456">
    <property type="term" value="P:endocytic recycling"/>
    <property type="evidence" value="ECO:0007669"/>
    <property type="project" value="TreeGrafter"/>
</dbReference>
<evidence type="ECO:0000313" key="11">
    <source>
        <dbReference type="Proteomes" id="UP000256645"/>
    </source>
</evidence>
<feature type="compositionally biased region" description="Polar residues" evidence="7">
    <location>
        <begin position="70"/>
        <end position="82"/>
    </location>
</feature>
<dbReference type="GO" id="GO:0000938">
    <property type="term" value="C:GARP complex"/>
    <property type="evidence" value="ECO:0007669"/>
    <property type="project" value="TreeGrafter"/>
</dbReference>
<dbReference type="PANTHER" id="PTHR14190:SF7">
    <property type="entry name" value="VACUOLAR PROTEIN SORTING-ASSOCIATED PROTEIN 52 HOMOLOG"/>
    <property type="match status" value="1"/>
</dbReference>
<evidence type="ECO:0000256" key="3">
    <source>
        <dbReference type="ARBA" id="ARBA00022448"/>
    </source>
</evidence>
<dbReference type="Proteomes" id="UP000256645">
    <property type="component" value="Unassembled WGS sequence"/>
</dbReference>
<evidence type="ECO:0000259" key="9">
    <source>
        <dbReference type="Pfam" id="PF20655"/>
    </source>
</evidence>
<dbReference type="InterPro" id="IPR048361">
    <property type="entry name" value="Vps52_C"/>
</dbReference>
<dbReference type="AlphaFoldDB" id="A0A3D8Q8F3"/>
<keyword evidence="6" id="KW-0175">Coiled coil</keyword>
<dbReference type="PANTHER" id="PTHR14190">
    <property type="entry name" value="SUPPRESSOR OF ACTIN MUTATIONS 2/VACUOLAR PROTEIN SORTING 52"/>
    <property type="match status" value="1"/>
</dbReference>
<comment type="subcellular location">
    <subcellularLocation>
        <location evidence="1">Golgi apparatus</location>
        <location evidence="1">trans-Golgi network</location>
    </subcellularLocation>
</comment>
<evidence type="ECO:0000256" key="6">
    <source>
        <dbReference type="SAM" id="Coils"/>
    </source>
</evidence>
<comment type="similarity">
    <text evidence="2">Belongs to the VPS52 family.</text>
</comment>
<proteinExistence type="inferred from homology"/>
<keyword evidence="3" id="KW-0813">Transport</keyword>
<dbReference type="Pfam" id="PF20655">
    <property type="entry name" value="Vps52_C"/>
    <property type="match status" value="1"/>
</dbReference>
<dbReference type="Pfam" id="PF04129">
    <property type="entry name" value="Vps52_CC"/>
    <property type="match status" value="1"/>
</dbReference>
<reference evidence="10 11" key="1">
    <citation type="journal article" date="2018" name="IMA Fungus">
        <title>IMA Genome-F 9: Draft genome sequence of Annulohypoxylon stygium, Aspergillus mulundensis, Berkeleyomyces basicola (syn. Thielaviopsis basicola), Ceratocystis smalleyi, two Cercospora beticola strains, Coleophoma cylindrospora, Fusarium fracticaudum, Phialophora cf. hyalina, and Morchella septimelata.</title>
        <authorList>
            <person name="Wingfield B.D."/>
            <person name="Bills G.F."/>
            <person name="Dong Y."/>
            <person name="Huang W."/>
            <person name="Nel W.J."/>
            <person name="Swalarsk-Parry B.S."/>
            <person name="Vaghefi N."/>
            <person name="Wilken P.M."/>
            <person name="An Z."/>
            <person name="de Beer Z.W."/>
            <person name="De Vos L."/>
            <person name="Chen L."/>
            <person name="Duong T.A."/>
            <person name="Gao Y."/>
            <person name="Hammerbacher A."/>
            <person name="Kikkert J.R."/>
            <person name="Li Y."/>
            <person name="Li H."/>
            <person name="Li K."/>
            <person name="Li Q."/>
            <person name="Liu X."/>
            <person name="Ma X."/>
            <person name="Naidoo K."/>
            <person name="Pethybridge S.J."/>
            <person name="Sun J."/>
            <person name="Steenkamp E.T."/>
            <person name="van der Nest M.A."/>
            <person name="van Wyk S."/>
            <person name="Wingfield M.J."/>
            <person name="Xiong C."/>
            <person name="Yue Q."/>
            <person name="Zhang X."/>
        </authorList>
    </citation>
    <scope>NUCLEOTIDE SEQUENCE [LARGE SCALE GENOMIC DNA]</scope>
    <source>
        <strain evidence="10 11">BP6252</strain>
    </source>
</reference>
<evidence type="ECO:0000256" key="1">
    <source>
        <dbReference type="ARBA" id="ARBA00004601"/>
    </source>
</evidence>
<sequence>MLGWTDRLSGHSTPSGSPPPPLNRAQLAQIRRTSHLAPASAVQRPGFSPRTSSLSLVSNESSTSLLSSTRRANGSALKTSTTIPDAPEPLNVLQKLLGTEESSAAITATEADEWFQAASELDFGGLSLQELLAEDTSSDAESDVNTVQTIEEFGKEKQKFEELHRSIRACDDVLNSVETNLTSFQNDLAQVSAEIETLQGRSTALSIRLENRKVVEAGLGPVVEEISVSPAVVRKIVEGTIDEAWVRALSEVEKRSKAMDSKFKERRNIKGISDLKPLLDNLISKALERIRDFLVAQIKALRSPNINAQIIQQQYFIRYKDLFAFLHKHHPKLGEEIGQAYMNTMRWYFLSQFTRYHKAIEKIKVHILDKNDVLGQDDGTRKTTLLSNSKTAAPQHDAFNLGRRIDLLKSSNQTALSSFLAEEDNTTHYLEFPFRNFNLALVDNASAEYSFLTAFFSPALTYAAISRHFNYIFEPTFALGQALTKSLMHETYDGLGLLLCVRLNQHSAFELQRRKIPAVDGYINGTNMLLWPRFQVVMDQHCESVRATTSALSTRVVRSASEQAKQSAAPHFMTQRFAQFMQGILVLSTEAGDDEPVSTSLLRLRGEIEAFLTKMSKSIGDARKRERFLYNNYSLILTIIGDINGKLAAEQQEHFEGLKTAYEGAA</sequence>
<accession>A0A3D8Q8F3</accession>
<comment type="caution">
    <text evidence="10">The sequence shown here is derived from an EMBL/GenBank/DDBJ whole genome shotgun (WGS) entry which is preliminary data.</text>
</comment>
<protein>
    <submittedName>
        <fullName evidence="10">Vps52-domain-containing protein</fullName>
    </submittedName>
</protein>
<evidence type="ECO:0000256" key="2">
    <source>
        <dbReference type="ARBA" id="ARBA00008180"/>
    </source>
</evidence>
<feature type="domain" description="Vps52 coiled-coil" evidence="8">
    <location>
        <begin position="155"/>
        <end position="326"/>
    </location>
</feature>
<name>A0A3D8Q8F3_9HELO</name>
<dbReference type="GO" id="GO:0015031">
    <property type="term" value="P:protein transport"/>
    <property type="evidence" value="ECO:0007669"/>
    <property type="project" value="UniProtKB-KW"/>
</dbReference>
<evidence type="ECO:0000313" key="10">
    <source>
        <dbReference type="EMBL" id="RDW58081.1"/>
    </source>
</evidence>
<dbReference type="GO" id="GO:0042147">
    <property type="term" value="P:retrograde transport, endosome to Golgi"/>
    <property type="evidence" value="ECO:0007669"/>
    <property type="project" value="TreeGrafter"/>
</dbReference>
<dbReference type="GO" id="GO:0019905">
    <property type="term" value="F:syntaxin binding"/>
    <property type="evidence" value="ECO:0007669"/>
    <property type="project" value="TreeGrafter"/>
</dbReference>
<keyword evidence="11" id="KW-1185">Reference proteome</keyword>
<evidence type="ECO:0000259" key="8">
    <source>
        <dbReference type="Pfam" id="PF04129"/>
    </source>
</evidence>
<feature type="compositionally biased region" description="Low complexity" evidence="7">
    <location>
        <begin position="51"/>
        <end position="69"/>
    </location>
</feature>
<dbReference type="OrthoDB" id="19482at2759"/>
<evidence type="ECO:0000256" key="4">
    <source>
        <dbReference type="ARBA" id="ARBA00022927"/>
    </source>
</evidence>
<dbReference type="InterPro" id="IPR048319">
    <property type="entry name" value="Vps52_CC"/>
</dbReference>
<evidence type="ECO:0000256" key="7">
    <source>
        <dbReference type="SAM" id="MobiDB-lite"/>
    </source>
</evidence>
<feature type="domain" description="Vps52 C-terminal" evidence="9">
    <location>
        <begin position="343"/>
        <end position="660"/>
    </location>
</feature>